<dbReference type="SMART" id="SM01001">
    <property type="entry name" value="AIRC"/>
    <property type="match status" value="1"/>
</dbReference>
<comment type="caution">
    <text evidence="7">The sequence shown here is derived from an EMBL/GenBank/DDBJ whole genome shotgun (WGS) entry which is preliminary data.</text>
</comment>
<dbReference type="InterPro" id="IPR033747">
    <property type="entry name" value="PurE_ClassI"/>
</dbReference>
<evidence type="ECO:0000256" key="2">
    <source>
        <dbReference type="ARBA" id="ARBA00023235"/>
    </source>
</evidence>
<keyword evidence="8" id="KW-1185">Reference proteome</keyword>
<dbReference type="NCBIfam" id="TIGR01162">
    <property type="entry name" value="purE"/>
    <property type="match status" value="1"/>
</dbReference>
<keyword evidence="2 3" id="KW-0413">Isomerase</keyword>
<evidence type="ECO:0000259" key="6">
    <source>
        <dbReference type="SMART" id="SM01001"/>
    </source>
</evidence>
<dbReference type="PIRSF" id="PIRSF001338">
    <property type="entry name" value="AIR_carboxylase"/>
    <property type="match status" value="1"/>
</dbReference>
<sequence length="161" mass="16927">MVGIIMGSLSDRKVMQEAADILTELGVSWEMDIVSAHRTPEKMVDYAKTARDRGLRVIIAGAGGAAHLPGMVASLTTLPVIGVPVKSSNSIDGWDSVLSILQMPGGVPVATMALDGARNGGILAAQIVGTFDATVAQKLVQFKEELKEKVAQMSQQLTTPL</sequence>
<feature type="binding site" evidence="3 5">
    <location>
        <position position="38"/>
    </location>
    <ligand>
        <name>substrate</name>
    </ligand>
</feature>
<evidence type="ECO:0000256" key="1">
    <source>
        <dbReference type="ARBA" id="ARBA00022755"/>
    </source>
</evidence>
<keyword evidence="1 3" id="KW-0658">Purine biosynthesis</keyword>
<proteinExistence type="inferred from homology"/>
<dbReference type="UniPathway" id="UPA00074">
    <property type="reaction ID" value="UER00943"/>
</dbReference>
<dbReference type="SUPFAM" id="SSF52255">
    <property type="entry name" value="N5-CAIR mutase (phosphoribosylaminoimidazole carboxylase, PurE)"/>
    <property type="match status" value="1"/>
</dbReference>
<feature type="binding site" evidence="3 5">
    <location>
        <position position="8"/>
    </location>
    <ligand>
        <name>substrate</name>
    </ligand>
</feature>
<evidence type="ECO:0000256" key="5">
    <source>
        <dbReference type="PIRSR" id="PIRSR001338-1"/>
    </source>
</evidence>
<feature type="domain" description="PurE" evidence="6">
    <location>
        <begin position="1"/>
        <end position="150"/>
    </location>
</feature>
<comment type="catalytic activity">
    <reaction evidence="3 4">
        <text>5-carboxyamino-1-(5-phospho-D-ribosyl)imidazole + H(+) = 5-amino-1-(5-phospho-D-ribosyl)imidazole-4-carboxylate</text>
        <dbReference type="Rhea" id="RHEA:13193"/>
        <dbReference type="ChEBI" id="CHEBI:15378"/>
        <dbReference type="ChEBI" id="CHEBI:58730"/>
        <dbReference type="ChEBI" id="CHEBI:77657"/>
        <dbReference type="EC" id="5.4.99.18"/>
    </reaction>
</comment>
<organism evidence="7 8">
    <name type="scientific">Spirosoma telluris</name>
    <dbReference type="NCBI Taxonomy" id="2183553"/>
    <lineage>
        <taxon>Bacteria</taxon>
        <taxon>Pseudomonadati</taxon>
        <taxon>Bacteroidota</taxon>
        <taxon>Cytophagia</taxon>
        <taxon>Cytophagales</taxon>
        <taxon>Cytophagaceae</taxon>
        <taxon>Spirosoma</taxon>
    </lineage>
</organism>
<dbReference type="GO" id="GO:0016829">
    <property type="term" value="F:lyase activity"/>
    <property type="evidence" value="ECO:0007669"/>
    <property type="project" value="UniProtKB-KW"/>
</dbReference>
<dbReference type="InterPro" id="IPR024694">
    <property type="entry name" value="PurE_prokaryotes"/>
</dbReference>
<dbReference type="Proteomes" id="UP000249016">
    <property type="component" value="Unassembled WGS sequence"/>
</dbReference>
<evidence type="ECO:0000313" key="7">
    <source>
        <dbReference type="EMBL" id="RAI75890.1"/>
    </source>
</evidence>
<dbReference type="Pfam" id="PF00731">
    <property type="entry name" value="AIRC"/>
    <property type="match status" value="1"/>
</dbReference>
<keyword evidence="7" id="KW-0456">Lyase</keyword>
<gene>
    <name evidence="3 7" type="primary">purE</name>
    <name evidence="7" type="ORF">HMF3257_20100</name>
</gene>
<name>A0A327NKI5_9BACT</name>
<dbReference type="EMBL" id="QLII01000001">
    <property type="protein sequence ID" value="RAI75890.1"/>
    <property type="molecule type" value="Genomic_DNA"/>
</dbReference>
<evidence type="ECO:0000256" key="3">
    <source>
        <dbReference type="HAMAP-Rule" id="MF_01929"/>
    </source>
</evidence>
<comment type="similarity">
    <text evidence="3">Belongs to the AIR carboxylase family. Class I subfamily.</text>
</comment>
<evidence type="ECO:0000256" key="4">
    <source>
        <dbReference type="PIRNR" id="PIRNR001338"/>
    </source>
</evidence>
<dbReference type="PANTHER" id="PTHR23046">
    <property type="entry name" value="PHOSPHORIBOSYLAMINOIMIDAZOLE CARBOXYLASE CATALYTIC SUBUNIT"/>
    <property type="match status" value="1"/>
</dbReference>
<dbReference type="GO" id="GO:0034023">
    <property type="term" value="F:5-(carboxyamino)imidazole ribonucleotide mutase activity"/>
    <property type="evidence" value="ECO:0007669"/>
    <property type="project" value="UniProtKB-UniRule"/>
</dbReference>
<accession>A0A327NKI5</accession>
<comment type="function">
    <text evidence="3 4">Catalyzes the conversion of N5-carboxyaminoimidazole ribonucleotide (N5-CAIR) to 4-carboxy-5-aminoimidazole ribonucleotide (CAIR).</text>
</comment>
<dbReference type="Gene3D" id="3.40.50.1970">
    <property type="match status" value="1"/>
</dbReference>
<dbReference type="HAMAP" id="MF_01929">
    <property type="entry name" value="PurE_classI"/>
    <property type="match status" value="1"/>
</dbReference>
<dbReference type="RefSeq" id="WP_111344785.1">
    <property type="nucleotide sequence ID" value="NZ_QLII01000001.1"/>
</dbReference>
<evidence type="ECO:0000313" key="8">
    <source>
        <dbReference type="Proteomes" id="UP000249016"/>
    </source>
</evidence>
<reference evidence="7 8" key="1">
    <citation type="submission" date="2018-06" db="EMBL/GenBank/DDBJ databases">
        <title>Spirosoma sp. HMF3257 Genome sequencing and assembly.</title>
        <authorList>
            <person name="Kang H."/>
            <person name="Cha I."/>
            <person name="Kim H."/>
            <person name="Kang J."/>
            <person name="Joh K."/>
        </authorList>
    </citation>
    <scope>NUCLEOTIDE SEQUENCE [LARGE SCALE GENOMIC DNA]</scope>
    <source>
        <strain evidence="7 8">HMF3257</strain>
    </source>
</reference>
<dbReference type="GO" id="GO:0006189">
    <property type="term" value="P:'de novo' IMP biosynthetic process"/>
    <property type="evidence" value="ECO:0007669"/>
    <property type="project" value="UniProtKB-UniRule"/>
</dbReference>
<dbReference type="OrthoDB" id="9791908at2"/>
<dbReference type="InterPro" id="IPR000031">
    <property type="entry name" value="PurE_dom"/>
</dbReference>
<protein>
    <recommendedName>
        <fullName evidence="3 4">N5-carboxyaminoimidazole ribonucleotide mutase</fullName>
        <shortName evidence="3 4">N5-CAIR mutase</shortName>
        <ecNumber evidence="3 4">5.4.99.18</ecNumber>
    </recommendedName>
    <alternativeName>
        <fullName evidence="3">5-(carboxyamino)imidazole ribonucleotide mutase</fullName>
    </alternativeName>
</protein>
<comment type="pathway">
    <text evidence="3 4">Purine metabolism; IMP biosynthesis via de novo pathway; 5-amino-1-(5-phospho-D-ribosyl)imidazole-4-carboxylate from 5-amino-1-(5-phospho-D-ribosyl)imidazole (N5-CAIR route): step 2/2.</text>
</comment>
<dbReference type="EC" id="5.4.99.18" evidence="3 4"/>
<dbReference type="AlphaFoldDB" id="A0A327NKI5"/>
<feature type="binding site" evidence="3 5">
    <location>
        <position position="11"/>
    </location>
    <ligand>
        <name>substrate</name>
    </ligand>
</feature>
<dbReference type="PANTHER" id="PTHR23046:SF2">
    <property type="entry name" value="PHOSPHORIBOSYLAMINOIMIDAZOLE CARBOXYLASE"/>
    <property type="match status" value="1"/>
</dbReference>